<dbReference type="Proteomes" id="UP000257039">
    <property type="component" value="Unassembled WGS sequence"/>
</dbReference>
<comment type="caution">
    <text evidence="1">The sequence shown here is derived from an EMBL/GenBank/DDBJ whole genome shotgun (WGS) entry which is preliminary data.</text>
</comment>
<gene>
    <name evidence="1" type="ORF">B9G39_27830</name>
</gene>
<name>A0A4V1IMV6_9GAMM</name>
<reference evidence="1 2" key="1">
    <citation type="submission" date="2017-04" db="EMBL/GenBank/DDBJ databases">
        <title>Draft genome sequence of Zooshikella ganghwensis VG4 isolated from Red Sea sediments.</title>
        <authorList>
            <person name="Rehman Z."/>
            <person name="Alam I."/>
            <person name="Kamau A."/>
            <person name="Bajic V."/>
            <person name="Leiknes T."/>
        </authorList>
    </citation>
    <scope>NUCLEOTIDE SEQUENCE [LARGE SCALE GENOMIC DNA]</scope>
    <source>
        <strain evidence="1 2">VG4</strain>
    </source>
</reference>
<organism evidence="1 2">
    <name type="scientific">Zooshikella ganghwensis</name>
    <dbReference type="NCBI Taxonomy" id="202772"/>
    <lineage>
        <taxon>Bacteria</taxon>
        <taxon>Pseudomonadati</taxon>
        <taxon>Pseudomonadota</taxon>
        <taxon>Gammaproteobacteria</taxon>
        <taxon>Oceanospirillales</taxon>
        <taxon>Zooshikellaceae</taxon>
        <taxon>Zooshikella</taxon>
    </lineage>
</organism>
<accession>A0A4V1IMV6</accession>
<sequence length="120" mass="13521">MKFLINKAININEIHPEKSAYILRLIDSSQIKPDEFKIKPYQLKISLELGASPHILDNYGNSVLMKAVCGAVSDSHFKETISALLKKDIDLTIKNIDGENVFDIAKHCGKEEELKQLLNL</sequence>
<evidence type="ECO:0000313" key="2">
    <source>
        <dbReference type="Proteomes" id="UP000257039"/>
    </source>
</evidence>
<dbReference type="EMBL" id="NDXW01000007">
    <property type="protein sequence ID" value="RDH41561.1"/>
    <property type="molecule type" value="Genomic_DNA"/>
</dbReference>
<proteinExistence type="predicted"/>
<keyword evidence="2" id="KW-1185">Reference proteome</keyword>
<dbReference type="AlphaFoldDB" id="A0A4V1IMV6"/>
<evidence type="ECO:0000313" key="1">
    <source>
        <dbReference type="EMBL" id="RDH41561.1"/>
    </source>
</evidence>
<dbReference type="Gene3D" id="1.25.40.20">
    <property type="entry name" value="Ankyrin repeat-containing domain"/>
    <property type="match status" value="1"/>
</dbReference>
<dbReference type="InterPro" id="IPR036770">
    <property type="entry name" value="Ankyrin_rpt-contain_sf"/>
</dbReference>
<dbReference type="SUPFAM" id="SSF48403">
    <property type="entry name" value="Ankyrin repeat"/>
    <property type="match status" value="1"/>
</dbReference>
<protein>
    <submittedName>
        <fullName evidence="1">Ankyrin repeat domain-containing protein</fullName>
    </submittedName>
</protein>